<accession>A0A9P5ZQX5</accession>
<evidence type="ECO:0000313" key="1">
    <source>
        <dbReference type="EMBL" id="KAF9491533.1"/>
    </source>
</evidence>
<dbReference type="AlphaFoldDB" id="A0A9P5ZQX5"/>
<dbReference type="Proteomes" id="UP000807025">
    <property type="component" value="Unassembled WGS sequence"/>
</dbReference>
<name>A0A9P5ZQX5_PLEER</name>
<evidence type="ECO:0000313" key="2">
    <source>
        <dbReference type="Proteomes" id="UP000807025"/>
    </source>
</evidence>
<proteinExistence type="predicted"/>
<reference evidence="1" key="1">
    <citation type="submission" date="2020-11" db="EMBL/GenBank/DDBJ databases">
        <authorList>
            <consortium name="DOE Joint Genome Institute"/>
            <person name="Ahrendt S."/>
            <person name="Riley R."/>
            <person name="Andreopoulos W."/>
            <person name="Labutti K."/>
            <person name="Pangilinan J."/>
            <person name="Ruiz-Duenas F.J."/>
            <person name="Barrasa J.M."/>
            <person name="Sanchez-Garcia M."/>
            <person name="Camarero S."/>
            <person name="Miyauchi S."/>
            <person name="Serrano A."/>
            <person name="Linde D."/>
            <person name="Babiker R."/>
            <person name="Drula E."/>
            <person name="Ayuso-Fernandez I."/>
            <person name="Pacheco R."/>
            <person name="Padilla G."/>
            <person name="Ferreira P."/>
            <person name="Barriuso J."/>
            <person name="Kellner H."/>
            <person name="Castanera R."/>
            <person name="Alfaro M."/>
            <person name="Ramirez L."/>
            <person name="Pisabarro A.G."/>
            <person name="Kuo A."/>
            <person name="Tritt A."/>
            <person name="Lipzen A."/>
            <person name="He G."/>
            <person name="Yan M."/>
            <person name="Ng V."/>
            <person name="Cullen D."/>
            <person name="Martin F."/>
            <person name="Rosso M.-N."/>
            <person name="Henrissat B."/>
            <person name="Hibbett D."/>
            <person name="Martinez A.T."/>
            <person name="Grigoriev I.V."/>
        </authorList>
    </citation>
    <scope>NUCLEOTIDE SEQUENCE</scope>
    <source>
        <strain evidence="1">ATCC 90797</strain>
    </source>
</reference>
<protein>
    <submittedName>
        <fullName evidence="1">Uncharacterized protein</fullName>
    </submittedName>
</protein>
<comment type="caution">
    <text evidence="1">The sequence shown here is derived from an EMBL/GenBank/DDBJ whole genome shotgun (WGS) entry which is preliminary data.</text>
</comment>
<organism evidence="1 2">
    <name type="scientific">Pleurotus eryngii</name>
    <name type="common">Boletus of the steppes</name>
    <dbReference type="NCBI Taxonomy" id="5323"/>
    <lineage>
        <taxon>Eukaryota</taxon>
        <taxon>Fungi</taxon>
        <taxon>Dikarya</taxon>
        <taxon>Basidiomycota</taxon>
        <taxon>Agaricomycotina</taxon>
        <taxon>Agaricomycetes</taxon>
        <taxon>Agaricomycetidae</taxon>
        <taxon>Agaricales</taxon>
        <taxon>Pleurotineae</taxon>
        <taxon>Pleurotaceae</taxon>
        <taxon>Pleurotus</taxon>
    </lineage>
</organism>
<dbReference type="EMBL" id="MU154617">
    <property type="protein sequence ID" value="KAF9491533.1"/>
    <property type="molecule type" value="Genomic_DNA"/>
</dbReference>
<gene>
    <name evidence="1" type="ORF">BDN71DRAFT_1498024</name>
</gene>
<sequence>MSMGRPSTRPVAMWSPTQLILPNQGIWQKRCHISALQWCQTITRWGDYISGSATWAHHLRTGHLRIVLPNDEILPRGALQEGAAYLVRMGWLRIDGPSSRYFHQTPLQERVSYLTHQPQPGYPGIQQALSHLSSSDEIQIEDKMDGEQESFPGDQQLALDGQGLGTELRDVILGALKGVTEGTAAHYERLMAQCKKFAIEKMFIRADGEVFTKAPH</sequence>
<keyword evidence="2" id="KW-1185">Reference proteome</keyword>